<dbReference type="Gene3D" id="3.40.50.150">
    <property type="entry name" value="Vaccinia Virus protein VP39"/>
    <property type="match status" value="1"/>
</dbReference>
<dbReference type="GO" id="GO:0000049">
    <property type="term" value="F:tRNA binding"/>
    <property type="evidence" value="ECO:0007669"/>
    <property type="project" value="TreeGrafter"/>
</dbReference>
<sequence>MHITIWYIRCADGQYLNLHSNMLLIGMEHCEQWFQHENYNHSLVISNYLLLGDVLCQPFRDDLFDGILCCGVIHHLSTLDRRIMAIRELARILRIGGRVLITVTGHRSTPTHSQD</sequence>
<dbReference type="PANTHER" id="PTHR13069">
    <property type="entry name" value="ALKYLATED DNA REPAIR PROTEIN ALKB HOMOLOG 8"/>
    <property type="match status" value="1"/>
</dbReference>
<organism evidence="4 5">
    <name type="scientific">Euroglyphus maynei</name>
    <name type="common">Mayne's house dust mite</name>
    <dbReference type="NCBI Taxonomy" id="6958"/>
    <lineage>
        <taxon>Eukaryota</taxon>
        <taxon>Metazoa</taxon>
        <taxon>Ecdysozoa</taxon>
        <taxon>Arthropoda</taxon>
        <taxon>Chelicerata</taxon>
        <taxon>Arachnida</taxon>
        <taxon>Acari</taxon>
        <taxon>Acariformes</taxon>
        <taxon>Sarcoptiformes</taxon>
        <taxon>Astigmata</taxon>
        <taxon>Psoroptidia</taxon>
        <taxon>Analgoidea</taxon>
        <taxon>Pyroglyphidae</taxon>
        <taxon>Pyroglyphinae</taxon>
        <taxon>Euroglyphus</taxon>
    </lineage>
</organism>
<dbReference type="SUPFAM" id="SSF53335">
    <property type="entry name" value="S-adenosyl-L-methionine-dependent methyltransferases"/>
    <property type="match status" value="1"/>
</dbReference>
<keyword evidence="2 4" id="KW-0808">Transferase</keyword>
<feature type="non-terminal residue" evidence="4">
    <location>
        <position position="115"/>
    </location>
</feature>
<dbReference type="GO" id="GO:0008757">
    <property type="term" value="F:S-adenosylmethionine-dependent methyltransferase activity"/>
    <property type="evidence" value="ECO:0007669"/>
    <property type="project" value="InterPro"/>
</dbReference>
<evidence type="ECO:0000256" key="1">
    <source>
        <dbReference type="ARBA" id="ARBA00022603"/>
    </source>
</evidence>
<comment type="caution">
    <text evidence="4">The sequence shown here is derived from an EMBL/GenBank/DDBJ whole genome shotgun (WGS) entry which is preliminary data.</text>
</comment>
<gene>
    <name evidence="4" type="ORF">BLA29_011985</name>
</gene>
<dbReference type="GO" id="GO:0002098">
    <property type="term" value="P:tRNA wobble uridine modification"/>
    <property type="evidence" value="ECO:0007669"/>
    <property type="project" value="TreeGrafter"/>
</dbReference>
<dbReference type="Pfam" id="PF08241">
    <property type="entry name" value="Methyltransf_11"/>
    <property type="match status" value="1"/>
</dbReference>
<keyword evidence="1 4" id="KW-0489">Methyltransferase</keyword>
<dbReference type="GO" id="GO:0106335">
    <property type="term" value="F:tRNA (5-carboxymethyluridine(34)-5-O)-methyltransferase activity"/>
    <property type="evidence" value="ECO:0007669"/>
    <property type="project" value="TreeGrafter"/>
</dbReference>
<dbReference type="GO" id="GO:0005634">
    <property type="term" value="C:nucleus"/>
    <property type="evidence" value="ECO:0007669"/>
    <property type="project" value="TreeGrafter"/>
</dbReference>
<name>A0A1Y3B882_EURMA</name>
<dbReference type="AlphaFoldDB" id="A0A1Y3B882"/>
<dbReference type="GO" id="GO:0005737">
    <property type="term" value="C:cytoplasm"/>
    <property type="evidence" value="ECO:0007669"/>
    <property type="project" value="TreeGrafter"/>
</dbReference>
<dbReference type="GO" id="GO:0030488">
    <property type="term" value="P:tRNA methylation"/>
    <property type="evidence" value="ECO:0007669"/>
    <property type="project" value="TreeGrafter"/>
</dbReference>
<evidence type="ECO:0000259" key="3">
    <source>
        <dbReference type="Pfam" id="PF08241"/>
    </source>
</evidence>
<dbReference type="PANTHER" id="PTHR13069:SF37">
    <property type="entry name" value="FIRE DANCER"/>
    <property type="match status" value="1"/>
</dbReference>
<dbReference type="Proteomes" id="UP000194236">
    <property type="component" value="Unassembled WGS sequence"/>
</dbReference>
<keyword evidence="5" id="KW-1185">Reference proteome</keyword>
<proteinExistence type="predicted"/>
<evidence type="ECO:0000256" key="2">
    <source>
        <dbReference type="ARBA" id="ARBA00022679"/>
    </source>
</evidence>
<dbReference type="EMBL" id="MUJZ01034356">
    <property type="protein sequence ID" value="OTF77091.1"/>
    <property type="molecule type" value="Genomic_DNA"/>
</dbReference>
<reference evidence="4 5" key="1">
    <citation type="submission" date="2017-03" db="EMBL/GenBank/DDBJ databases">
        <title>Genome Survey of Euroglyphus maynei.</title>
        <authorList>
            <person name="Arlian L.G."/>
            <person name="Morgan M.S."/>
            <person name="Rider S.D."/>
        </authorList>
    </citation>
    <scope>NUCLEOTIDE SEQUENCE [LARGE SCALE GENOMIC DNA]</scope>
    <source>
        <strain evidence="4">Arlian Lab</strain>
        <tissue evidence="4">Whole body</tissue>
    </source>
</reference>
<dbReference type="InterPro" id="IPR013216">
    <property type="entry name" value="Methyltransf_11"/>
</dbReference>
<dbReference type="InterPro" id="IPR051422">
    <property type="entry name" value="AlkB_tRNA_MeTrf/Diox"/>
</dbReference>
<evidence type="ECO:0000313" key="5">
    <source>
        <dbReference type="Proteomes" id="UP000194236"/>
    </source>
</evidence>
<feature type="domain" description="Methyltransferase type 11" evidence="3">
    <location>
        <begin position="44"/>
        <end position="101"/>
    </location>
</feature>
<dbReference type="CDD" id="cd02440">
    <property type="entry name" value="AdoMet_MTases"/>
    <property type="match status" value="1"/>
</dbReference>
<dbReference type="OrthoDB" id="271595at2759"/>
<accession>A0A1Y3B882</accession>
<protein>
    <submittedName>
        <fullName evidence="4">tRNA methyltransferase-like protein</fullName>
    </submittedName>
</protein>
<evidence type="ECO:0000313" key="4">
    <source>
        <dbReference type="EMBL" id="OTF77091.1"/>
    </source>
</evidence>
<dbReference type="InterPro" id="IPR029063">
    <property type="entry name" value="SAM-dependent_MTases_sf"/>
</dbReference>